<reference evidence="1" key="1">
    <citation type="submission" date="2022-12" db="EMBL/GenBank/DDBJ databases">
        <title>Genome Sequence of Lasiodiplodia mahajangana.</title>
        <authorList>
            <person name="Buettner E."/>
        </authorList>
    </citation>
    <scope>NUCLEOTIDE SEQUENCE</scope>
    <source>
        <strain evidence="1">VT137</strain>
    </source>
</reference>
<sequence>MAENQKTGPPVPPPPTVSTTCDPAILDSLKKSIGEVEDDPFSSRLLSDADLALGLKHQVALDILEIVANTEWLLMKMRAPSGNEPPTEPISPRLQEIQARLQAPLTGFQDWIQSEWGARALSRREFEQFVAKQETALLSRLRSGLKDFRELLAPIIGEFDEFNSGAIDLDQQTVLQQCIQLELLLINIQAFKPSLSYTASIYEMNKLNRDLSKRPSSSVICFGRFHLPATSAVSLTLSLLIAIMLGRLDMTVDECLGKFKKYATTLLCYTGLSWGDSGTLRMRKENEHKLVPAIKEVVNDFNPTAEKDKGRRKMFSFPNGRCKTGVLATVLPPNGSPSKPYMFRTFDCEKESGDENATYARTPLNPGPASPFSIEEVACATSTFFVPVNIEGRVFVDGGLTANNPAEQALKDVACLRRDNLGGVCLVSIGSGISHTHENSRKNMGISERDEQLIRVLRGYATQTEATHETIRGISSDNGIPYFRFNVDLDRELGSNGEVTLDVATKLTTRYVEQTSVQGLLRSCASAVISSKLRQHRCRNDMDGRPWVVPFSRNMDFVGRKEILRQLLPSINPKANTDDCQWTILEGLGGVGKSQIALEAAFRLRDQNQDCSVFWVQMTSALTVETSYRQIGRRLNVCGIDDKDADVKSLIKDALSSKEAGEWLLVLDGIDDAEPFFGGPGNPLLSEYIPFSPSGSILCTTRNHQVSVDLEVPCSSMVEVTGLTIKEGLDLFLKNLEAHDSDYRSLQDLLDLLDNHPLAIKQASAFMTRNRISVFEYIQLFRRAEEMSIRLLNKEFIDRSRYRSANHAVASIFVTTLDRISCSSPRAADYLNHLCSFGEGYIPITLLKLEGDDELTALEAIATLRSYGVLTKGDDSYSVHRLVRRIVQHRAKQEGNFDHYVTAATCQLANEFPPPDDENKTVWLRYLPHARALIGFRSYCKDVNAHNVLLSRMGRCMFLLGDYEHAETLYWIALRSQTLSNPEHLLTLAIARDLVDVLRIQGKSSEADVVYQFILRSQEEKLGPNHSSTLTSWMEPADALRLQGELPEVEEAYQSVLHPQEVLGPEHPVPTSLDGLASMLMPPKI</sequence>
<accession>A0ACC2JI62</accession>
<evidence type="ECO:0000313" key="2">
    <source>
        <dbReference type="Proteomes" id="UP001153332"/>
    </source>
</evidence>
<keyword evidence="2" id="KW-1185">Reference proteome</keyword>
<dbReference type="Proteomes" id="UP001153332">
    <property type="component" value="Unassembled WGS sequence"/>
</dbReference>
<evidence type="ECO:0000313" key="1">
    <source>
        <dbReference type="EMBL" id="KAJ8127162.1"/>
    </source>
</evidence>
<protein>
    <submittedName>
        <fullName evidence="1">Uncharacterized protein</fullName>
    </submittedName>
</protein>
<gene>
    <name evidence="1" type="ORF">O1611_g6476</name>
</gene>
<proteinExistence type="predicted"/>
<name>A0ACC2JI62_9PEZI</name>
<dbReference type="EMBL" id="JAPUUL010001535">
    <property type="protein sequence ID" value="KAJ8127162.1"/>
    <property type="molecule type" value="Genomic_DNA"/>
</dbReference>
<comment type="caution">
    <text evidence="1">The sequence shown here is derived from an EMBL/GenBank/DDBJ whole genome shotgun (WGS) entry which is preliminary data.</text>
</comment>
<organism evidence="1 2">
    <name type="scientific">Lasiodiplodia mahajangana</name>
    <dbReference type="NCBI Taxonomy" id="1108764"/>
    <lineage>
        <taxon>Eukaryota</taxon>
        <taxon>Fungi</taxon>
        <taxon>Dikarya</taxon>
        <taxon>Ascomycota</taxon>
        <taxon>Pezizomycotina</taxon>
        <taxon>Dothideomycetes</taxon>
        <taxon>Dothideomycetes incertae sedis</taxon>
        <taxon>Botryosphaeriales</taxon>
        <taxon>Botryosphaeriaceae</taxon>
        <taxon>Lasiodiplodia</taxon>
    </lineage>
</organism>